<comment type="caution">
    <text evidence="2">The sequence shown here is derived from an EMBL/GenBank/DDBJ whole genome shotgun (WGS) entry which is preliminary data.</text>
</comment>
<organism evidence="2 3">
    <name type="scientific">Ilex paraguariensis</name>
    <name type="common">yerba mate</name>
    <dbReference type="NCBI Taxonomy" id="185542"/>
    <lineage>
        <taxon>Eukaryota</taxon>
        <taxon>Viridiplantae</taxon>
        <taxon>Streptophyta</taxon>
        <taxon>Embryophyta</taxon>
        <taxon>Tracheophyta</taxon>
        <taxon>Spermatophyta</taxon>
        <taxon>Magnoliopsida</taxon>
        <taxon>eudicotyledons</taxon>
        <taxon>Gunneridae</taxon>
        <taxon>Pentapetalae</taxon>
        <taxon>asterids</taxon>
        <taxon>campanulids</taxon>
        <taxon>Aquifoliales</taxon>
        <taxon>Aquifoliaceae</taxon>
        <taxon>Ilex</taxon>
    </lineage>
</organism>
<reference evidence="2 3" key="1">
    <citation type="submission" date="2024-02" db="EMBL/GenBank/DDBJ databases">
        <authorList>
            <person name="Vignale AGUSTIN F."/>
            <person name="Sosa J E."/>
            <person name="Modenutti C."/>
        </authorList>
    </citation>
    <scope>NUCLEOTIDE SEQUENCE [LARGE SCALE GENOMIC DNA]</scope>
</reference>
<evidence type="ECO:0000313" key="3">
    <source>
        <dbReference type="Proteomes" id="UP001642360"/>
    </source>
</evidence>
<dbReference type="Proteomes" id="UP001642360">
    <property type="component" value="Unassembled WGS sequence"/>
</dbReference>
<feature type="region of interest" description="Disordered" evidence="1">
    <location>
        <begin position="40"/>
        <end position="61"/>
    </location>
</feature>
<protein>
    <submittedName>
        <fullName evidence="2">Uncharacterized protein</fullName>
    </submittedName>
</protein>
<evidence type="ECO:0000256" key="1">
    <source>
        <dbReference type="SAM" id="MobiDB-lite"/>
    </source>
</evidence>
<accession>A0ABC8SZH2</accession>
<proteinExistence type="predicted"/>
<name>A0ABC8SZH2_9AQUA</name>
<keyword evidence="3" id="KW-1185">Reference proteome</keyword>
<dbReference type="AlphaFoldDB" id="A0ABC8SZH2"/>
<gene>
    <name evidence="2" type="ORF">ILEXP_LOCUS31173</name>
</gene>
<evidence type="ECO:0000313" key="2">
    <source>
        <dbReference type="EMBL" id="CAK9162310.1"/>
    </source>
</evidence>
<sequence>MGDSIGDPMNSLKVRYEGTHAHGDIIIVIEARASLETRRPSLMAAPREGNGVLFTGPNTLP</sequence>
<feature type="non-terminal residue" evidence="2">
    <location>
        <position position="61"/>
    </location>
</feature>
<dbReference type="EMBL" id="CAUOFW020003835">
    <property type="protein sequence ID" value="CAK9162310.1"/>
    <property type="molecule type" value="Genomic_DNA"/>
</dbReference>